<keyword evidence="7" id="KW-1185">Reference proteome</keyword>
<organism evidence="6 7">
    <name type="scientific">Brachionus calyciflorus</name>
    <dbReference type="NCBI Taxonomy" id="104777"/>
    <lineage>
        <taxon>Eukaryota</taxon>
        <taxon>Metazoa</taxon>
        <taxon>Spiralia</taxon>
        <taxon>Gnathifera</taxon>
        <taxon>Rotifera</taxon>
        <taxon>Eurotatoria</taxon>
        <taxon>Monogononta</taxon>
        <taxon>Pseudotrocha</taxon>
        <taxon>Ploima</taxon>
        <taxon>Brachionidae</taxon>
        <taxon>Brachionus</taxon>
    </lineage>
</organism>
<dbReference type="EMBL" id="CAJNOC010005281">
    <property type="protein sequence ID" value="CAF1047844.1"/>
    <property type="molecule type" value="Genomic_DNA"/>
</dbReference>
<gene>
    <name evidence="6" type="ORF">OXX778_LOCUS18677</name>
</gene>
<keyword evidence="2" id="KW-0479">Metal-binding</keyword>
<evidence type="ECO:0000313" key="7">
    <source>
        <dbReference type="Proteomes" id="UP000663879"/>
    </source>
</evidence>
<dbReference type="InterPro" id="IPR007527">
    <property type="entry name" value="Znf_SWIM"/>
</dbReference>
<feature type="non-terminal residue" evidence="6">
    <location>
        <position position="1"/>
    </location>
</feature>
<dbReference type="Proteomes" id="UP000663879">
    <property type="component" value="Unassembled WGS sequence"/>
</dbReference>
<dbReference type="AlphaFoldDB" id="A0A814K7V9"/>
<dbReference type="Pfam" id="PF13359">
    <property type="entry name" value="DDE_Tnp_4"/>
    <property type="match status" value="1"/>
</dbReference>
<accession>A0A814K7V9</accession>
<comment type="caution">
    <text evidence="6">The sequence shown here is derived from an EMBL/GenBank/DDBJ whole genome shotgun (WGS) entry which is preliminary data.</text>
</comment>
<sequence>YWLRKGSDQSTLAHLFSKTTTQRQISRYLEQIRIVINNEFVPFFLGTKDKERDFFIKHNTFTSKDLLDLSENDLLVVADGTYCRKEKSANNQFQYDCYSEQKKDSLFKLYILTWADGYIIDCFGSFAANQNDSSIFKRILSSDLNLMKIMEPEKTLVLVDRGFRDIYYHMINDLGLKIGISTCSQLKEKNSEKSKHKYKKLTSQECAESRLVTKLVNLKGYICSCKSGKRLVGCCTHVATIIYFLSNSKFRPEKYQPAEYLNYILVSFDTLNPTNQPQYVRNRRRKKSTADQIPNLSSYSDQSESESEKKYSNYE</sequence>
<keyword evidence="3" id="KW-0863">Zinc-finger</keyword>
<comment type="cofactor">
    <cofactor evidence="1">
        <name>a divalent metal cation</name>
        <dbReference type="ChEBI" id="CHEBI:60240"/>
    </cofactor>
</comment>
<dbReference type="PROSITE" id="PS50966">
    <property type="entry name" value="ZF_SWIM"/>
    <property type="match status" value="1"/>
</dbReference>
<protein>
    <recommendedName>
        <fullName evidence="5">SWIM-type domain-containing protein</fullName>
    </recommendedName>
</protein>
<keyword evidence="3" id="KW-0862">Zinc</keyword>
<dbReference type="InterPro" id="IPR027806">
    <property type="entry name" value="HARBI1_dom"/>
</dbReference>
<evidence type="ECO:0000256" key="4">
    <source>
        <dbReference type="SAM" id="MobiDB-lite"/>
    </source>
</evidence>
<dbReference type="GO" id="GO:0008270">
    <property type="term" value="F:zinc ion binding"/>
    <property type="evidence" value="ECO:0007669"/>
    <property type="project" value="UniProtKB-KW"/>
</dbReference>
<evidence type="ECO:0000313" key="6">
    <source>
        <dbReference type="EMBL" id="CAF1047844.1"/>
    </source>
</evidence>
<evidence type="ECO:0000256" key="1">
    <source>
        <dbReference type="ARBA" id="ARBA00001968"/>
    </source>
</evidence>
<feature type="domain" description="SWIM-type" evidence="5">
    <location>
        <begin position="214"/>
        <end position="246"/>
    </location>
</feature>
<reference evidence="6" key="1">
    <citation type="submission" date="2021-02" db="EMBL/GenBank/DDBJ databases">
        <authorList>
            <person name="Nowell W R."/>
        </authorList>
    </citation>
    <scope>NUCLEOTIDE SEQUENCE</scope>
    <source>
        <strain evidence="6">Ploen Becks lab</strain>
    </source>
</reference>
<dbReference type="OrthoDB" id="10049726at2759"/>
<name>A0A814K7V9_9BILA</name>
<evidence type="ECO:0000259" key="5">
    <source>
        <dbReference type="PROSITE" id="PS50966"/>
    </source>
</evidence>
<feature type="compositionally biased region" description="Basic and acidic residues" evidence="4">
    <location>
        <begin position="306"/>
        <end position="315"/>
    </location>
</feature>
<evidence type="ECO:0000256" key="2">
    <source>
        <dbReference type="ARBA" id="ARBA00022723"/>
    </source>
</evidence>
<evidence type="ECO:0000256" key="3">
    <source>
        <dbReference type="PROSITE-ProRule" id="PRU00325"/>
    </source>
</evidence>
<feature type="region of interest" description="Disordered" evidence="4">
    <location>
        <begin position="276"/>
        <end position="315"/>
    </location>
</feature>
<proteinExistence type="predicted"/>